<dbReference type="InterPro" id="IPR007048">
    <property type="entry name" value="IraD/Gp25-like"/>
</dbReference>
<dbReference type="EMBL" id="CBWN010000024">
    <property type="protein sequence ID" value="CDL24907.1"/>
    <property type="molecule type" value="Genomic_DNA"/>
</dbReference>
<evidence type="ECO:0000313" key="2">
    <source>
        <dbReference type="EMBL" id="CDL24907.1"/>
    </source>
</evidence>
<dbReference type="InterPro" id="IPR017737">
    <property type="entry name" value="TssE1-like"/>
</dbReference>
<feature type="domain" description="IraD/Gp25-like" evidence="1">
    <location>
        <begin position="31"/>
        <end position="97"/>
    </location>
</feature>
<reference evidence="2 3" key="1">
    <citation type="submission" date="2013-10" db="EMBL/GenBank/DDBJ databases">
        <title>Antibiotic resistance diversity of beta-lactamase producers in the General Hospital Vienna.</title>
        <authorList>
            <person name="Barisic I."/>
            <person name="Mitteregger D."/>
            <person name="Hirschl A.M."/>
            <person name="Noehammer C."/>
            <person name="Wiesinger-Mayr H."/>
        </authorList>
    </citation>
    <scope>NUCLEOTIDE SEQUENCE [LARGE SCALE GENOMIC DNA]</scope>
    <source>
        <strain evidence="2 3">ISC7</strain>
    </source>
</reference>
<evidence type="ECO:0000259" key="1">
    <source>
        <dbReference type="Pfam" id="PF04965"/>
    </source>
</evidence>
<evidence type="ECO:0000313" key="3">
    <source>
        <dbReference type="Proteomes" id="UP000019199"/>
    </source>
</evidence>
<comment type="caution">
    <text evidence="2">The sequence shown here is derived from an EMBL/GenBank/DDBJ whole genome shotgun (WGS) entry which is preliminary data.</text>
</comment>
<name>W1EVR7_ECOLX</name>
<protein>
    <submittedName>
        <fullName evidence="2">Uncharacterized protein similar to VCA0109</fullName>
    </submittedName>
</protein>
<dbReference type="Gene3D" id="3.10.450.40">
    <property type="match status" value="1"/>
</dbReference>
<dbReference type="Pfam" id="PF04965">
    <property type="entry name" value="GPW_gp25"/>
    <property type="match status" value="1"/>
</dbReference>
<sequence length="104" mass="11684">MIPDRERTTGSLFERMEASPARNWQGSSIHALRQSIRQNLRNILNTRSGSCRGAPELGIDEPEGAENFRESMSLAIAQCIERYEPRISHAEVQAVVSSATSRWI</sequence>
<dbReference type="NCBIfam" id="TIGR03357">
    <property type="entry name" value="VI_zyme"/>
    <property type="match status" value="1"/>
</dbReference>
<dbReference type="AlphaFoldDB" id="W1EVR7"/>
<proteinExistence type="predicted"/>
<dbReference type="SUPFAM" id="SSF160719">
    <property type="entry name" value="gpW/gp25-like"/>
    <property type="match status" value="1"/>
</dbReference>
<accession>W1EVR7</accession>
<organism evidence="2 3">
    <name type="scientific">Escherichia coli ISC7</name>
    <dbReference type="NCBI Taxonomy" id="1432555"/>
    <lineage>
        <taxon>Bacteria</taxon>
        <taxon>Pseudomonadati</taxon>
        <taxon>Pseudomonadota</taxon>
        <taxon>Gammaproteobacteria</taxon>
        <taxon>Enterobacterales</taxon>
        <taxon>Enterobacteriaceae</taxon>
        <taxon>Escherichia</taxon>
    </lineage>
</organism>
<dbReference type="Proteomes" id="UP000019199">
    <property type="component" value="Unassembled WGS sequence"/>
</dbReference>